<dbReference type="RefSeq" id="WP_115091892.1">
    <property type="nucleotide sequence ID" value="NZ_CP068107.1"/>
</dbReference>
<keyword evidence="6" id="KW-0067">ATP-binding</keyword>
<evidence type="ECO:0000256" key="8">
    <source>
        <dbReference type="SAM" id="Coils"/>
    </source>
</evidence>
<dbReference type="GO" id="GO:0000160">
    <property type="term" value="P:phosphorelay signal transduction system"/>
    <property type="evidence" value="ECO:0007669"/>
    <property type="project" value="UniProtKB-KW"/>
</dbReference>
<sequence length="441" mass="51882">MSFHLKVFMRILAIIGLSLLAVWLFQQHYRYTFFIALISIVACLIELYTFQRKYYSIIDRLVLAMIYNDFSLKSNKKQANETFQNLQQLYQKLQQEQEQHEVKELVYLNILNNLETGIVIFERKEEGWNIFLINDYFSKLFDIPKVKSWQNLSRLLPNLTQYLEHLEFKESKTSLDMRIEGEEKQTFMLQTSTTISQNQEFYIVLLDSIQKVLDKKEKDTWENLMKVISHEIMNSLTPIHSLAHNTLEILEEEEPLTADDMDDLKLSVQTIANRTDHLRHFIDNYRKLTMLPSPTKAWVNSAEVLMHSLAILKPICQQHQITVSTTIDTQASQYWDSKQMEQVFINLLTNAIYAVKTQENRAVSLHLYERNNRLWIDIMDNGNGIPEEIKPKIFIPFYTTREDGAGIGLPLSKNIVEMHNGYLTFNRKDNLTYFSINFPLA</sequence>
<evidence type="ECO:0000313" key="11">
    <source>
        <dbReference type="EMBL" id="STZ69069.1"/>
    </source>
</evidence>
<keyword evidence="7" id="KW-0902">Two-component regulatory system</keyword>
<name>A0A378U1D3_MYROD</name>
<evidence type="ECO:0000256" key="1">
    <source>
        <dbReference type="ARBA" id="ARBA00000085"/>
    </source>
</evidence>
<dbReference type="PANTHER" id="PTHR43065">
    <property type="entry name" value="SENSOR HISTIDINE KINASE"/>
    <property type="match status" value="1"/>
</dbReference>
<keyword evidence="5" id="KW-0418">Kinase</keyword>
<keyword evidence="9" id="KW-1133">Transmembrane helix</keyword>
<feature type="coiled-coil region" evidence="8">
    <location>
        <begin position="76"/>
        <end position="106"/>
    </location>
</feature>
<organism evidence="11 12">
    <name type="scientific">Myroides odoratus</name>
    <name type="common">Flavobacterium odoratum</name>
    <dbReference type="NCBI Taxonomy" id="256"/>
    <lineage>
        <taxon>Bacteria</taxon>
        <taxon>Pseudomonadati</taxon>
        <taxon>Bacteroidota</taxon>
        <taxon>Flavobacteriia</taxon>
        <taxon>Flavobacteriales</taxon>
        <taxon>Flavobacteriaceae</taxon>
        <taxon>Myroides</taxon>
    </lineage>
</organism>
<protein>
    <recommendedName>
        <fullName evidence="2">histidine kinase</fullName>
        <ecNumber evidence="2">2.7.13.3</ecNumber>
    </recommendedName>
</protein>
<dbReference type="GO" id="GO:0004673">
    <property type="term" value="F:protein histidine kinase activity"/>
    <property type="evidence" value="ECO:0007669"/>
    <property type="project" value="UniProtKB-EC"/>
</dbReference>
<evidence type="ECO:0000256" key="3">
    <source>
        <dbReference type="ARBA" id="ARBA00022679"/>
    </source>
</evidence>
<gene>
    <name evidence="11" type="primary">dctB</name>
    <name evidence="11" type="ORF">NCTC11179_02559</name>
</gene>
<keyword evidence="3 11" id="KW-0808">Transferase</keyword>
<dbReference type="InterPro" id="IPR003594">
    <property type="entry name" value="HATPase_dom"/>
</dbReference>
<keyword evidence="4" id="KW-0547">Nucleotide-binding</keyword>
<evidence type="ECO:0000256" key="5">
    <source>
        <dbReference type="ARBA" id="ARBA00022777"/>
    </source>
</evidence>
<evidence type="ECO:0000256" key="7">
    <source>
        <dbReference type="ARBA" id="ARBA00023012"/>
    </source>
</evidence>
<dbReference type="SUPFAM" id="SSF55874">
    <property type="entry name" value="ATPase domain of HSP90 chaperone/DNA topoisomerase II/histidine kinase"/>
    <property type="match status" value="1"/>
</dbReference>
<reference evidence="11 12" key="1">
    <citation type="submission" date="2018-06" db="EMBL/GenBank/DDBJ databases">
        <authorList>
            <consortium name="Pathogen Informatics"/>
            <person name="Doyle S."/>
        </authorList>
    </citation>
    <scope>NUCLEOTIDE SEQUENCE [LARGE SCALE GENOMIC DNA]</scope>
    <source>
        <strain evidence="11 12">NCTC11179</strain>
    </source>
</reference>
<evidence type="ECO:0000256" key="4">
    <source>
        <dbReference type="ARBA" id="ARBA00022741"/>
    </source>
</evidence>
<dbReference type="InterPro" id="IPR036890">
    <property type="entry name" value="HATPase_C_sf"/>
</dbReference>
<keyword evidence="8" id="KW-0175">Coiled coil</keyword>
<dbReference type="EMBL" id="UGQL01000002">
    <property type="protein sequence ID" value="STZ69069.1"/>
    <property type="molecule type" value="Genomic_DNA"/>
</dbReference>
<dbReference type="Gene3D" id="3.30.565.10">
    <property type="entry name" value="Histidine kinase-like ATPase, C-terminal domain"/>
    <property type="match status" value="1"/>
</dbReference>
<evidence type="ECO:0000259" key="10">
    <source>
        <dbReference type="PROSITE" id="PS50109"/>
    </source>
</evidence>
<dbReference type="PROSITE" id="PS50109">
    <property type="entry name" value="HIS_KIN"/>
    <property type="match status" value="1"/>
</dbReference>
<comment type="catalytic activity">
    <reaction evidence="1">
        <text>ATP + protein L-histidine = ADP + protein N-phospho-L-histidine.</text>
        <dbReference type="EC" id="2.7.13.3"/>
    </reaction>
</comment>
<proteinExistence type="predicted"/>
<dbReference type="CDD" id="cd00075">
    <property type="entry name" value="HATPase"/>
    <property type="match status" value="1"/>
</dbReference>
<feature type="transmembrane region" description="Helical" evidence="9">
    <location>
        <begin position="7"/>
        <end position="25"/>
    </location>
</feature>
<dbReference type="PANTHER" id="PTHR43065:SF46">
    <property type="entry name" value="C4-DICARBOXYLATE TRANSPORT SENSOR PROTEIN DCTB"/>
    <property type="match status" value="1"/>
</dbReference>
<feature type="transmembrane region" description="Helical" evidence="9">
    <location>
        <begin position="31"/>
        <end position="50"/>
    </location>
</feature>
<evidence type="ECO:0000256" key="9">
    <source>
        <dbReference type="SAM" id="Phobius"/>
    </source>
</evidence>
<evidence type="ECO:0000313" key="12">
    <source>
        <dbReference type="Proteomes" id="UP000255024"/>
    </source>
</evidence>
<evidence type="ECO:0000256" key="2">
    <source>
        <dbReference type="ARBA" id="ARBA00012438"/>
    </source>
</evidence>
<keyword evidence="9" id="KW-0472">Membrane</keyword>
<dbReference type="InterPro" id="IPR004358">
    <property type="entry name" value="Sig_transdc_His_kin-like_C"/>
</dbReference>
<accession>A0A378U1D3</accession>
<dbReference type="Pfam" id="PF02518">
    <property type="entry name" value="HATPase_c"/>
    <property type="match status" value="1"/>
</dbReference>
<dbReference type="EC" id="2.7.13.3" evidence="2"/>
<dbReference type="Proteomes" id="UP000255024">
    <property type="component" value="Unassembled WGS sequence"/>
</dbReference>
<dbReference type="GO" id="GO:0005524">
    <property type="term" value="F:ATP binding"/>
    <property type="evidence" value="ECO:0007669"/>
    <property type="project" value="UniProtKB-KW"/>
</dbReference>
<dbReference type="AlphaFoldDB" id="A0A378U1D3"/>
<keyword evidence="9" id="KW-0812">Transmembrane</keyword>
<evidence type="ECO:0000256" key="6">
    <source>
        <dbReference type="ARBA" id="ARBA00022840"/>
    </source>
</evidence>
<dbReference type="PRINTS" id="PR00344">
    <property type="entry name" value="BCTRLSENSOR"/>
</dbReference>
<feature type="domain" description="Histidine kinase" evidence="10">
    <location>
        <begin position="227"/>
        <end position="441"/>
    </location>
</feature>
<keyword evidence="12" id="KW-1185">Reference proteome</keyword>
<dbReference type="InterPro" id="IPR005467">
    <property type="entry name" value="His_kinase_dom"/>
</dbReference>
<dbReference type="SMART" id="SM00387">
    <property type="entry name" value="HATPase_c"/>
    <property type="match status" value="1"/>
</dbReference>